<name>A0ABW0Q4N1_9BURK</name>
<evidence type="ECO:0000256" key="2">
    <source>
        <dbReference type="ARBA" id="ARBA00023125"/>
    </source>
</evidence>
<feature type="domain" description="HTH gntR-type" evidence="5">
    <location>
        <begin position="15"/>
        <end position="82"/>
    </location>
</feature>
<dbReference type="EMBL" id="JBHSMX010000004">
    <property type="protein sequence ID" value="MFC5519831.1"/>
    <property type="molecule type" value="Genomic_DNA"/>
</dbReference>
<evidence type="ECO:0000259" key="5">
    <source>
        <dbReference type="PROSITE" id="PS50949"/>
    </source>
</evidence>
<evidence type="ECO:0000256" key="1">
    <source>
        <dbReference type="ARBA" id="ARBA00023015"/>
    </source>
</evidence>
<evidence type="ECO:0000256" key="3">
    <source>
        <dbReference type="ARBA" id="ARBA00023163"/>
    </source>
</evidence>
<dbReference type="SMART" id="SM00345">
    <property type="entry name" value="HTH_GNTR"/>
    <property type="match status" value="1"/>
</dbReference>
<dbReference type="Gene3D" id="1.20.120.530">
    <property type="entry name" value="GntR ligand-binding domain-like"/>
    <property type="match status" value="1"/>
</dbReference>
<reference evidence="7" key="1">
    <citation type="journal article" date="2019" name="Int. J. Syst. Evol. Microbiol.">
        <title>The Global Catalogue of Microorganisms (GCM) 10K type strain sequencing project: providing services to taxonomists for standard genome sequencing and annotation.</title>
        <authorList>
            <consortium name="The Broad Institute Genomics Platform"/>
            <consortium name="The Broad Institute Genome Sequencing Center for Infectious Disease"/>
            <person name="Wu L."/>
            <person name="Ma J."/>
        </authorList>
    </citation>
    <scope>NUCLEOTIDE SEQUENCE [LARGE SCALE GENOMIC DNA]</scope>
    <source>
        <strain evidence="7">CGMCC 4.7277</strain>
    </source>
</reference>
<dbReference type="InterPro" id="IPR017723">
    <property type="entry name" value="Tscrpt_reg_AEP_util-assoc"/>
</dbReference>
<dbReference type="InterPro" id="IPR008920">
    <property type="entry name" value="TF_FadR/GntR_C"/>
</dbReference>
<sequence>MNAVFHPTIALLQSSSLTTVVQQEIERAILVGEYEPGSKLIEAALAEKMGVSRGPVREAFRMLEEAGLVRNEKNRGVFVRDIPIDEAVEIFDLRAAMDELVGRQLAKNISPAQLKEIKGLVDSMEKAVKAEDAYNYHLLNLKFHDRLVEMAGNRKLTAIYRKLIKELSLFRRLNLADGWLMPISANEHRQIVKAIASGDADAAGRAMSDHVIESKERTIENDLRRQARLQASPAARAAEARAGHLADSADTDKNTDKGRRPRGSR</sequence>
<gene>
    <name evidence="6" type="ORF">ACFPP7_02705</name>
</gene>
<dbReference type="SUPFAM" id="SSF48008">
    <property type="entry name" value="GntR ligand-binding domain-like"/>
    <property type="match status" value="1"/>
</dbReference>
<dbReference type="RefSeq" id="WP_245660938.1">
    <property type="nucleotide sequence ID" value="NZ_JBHSMX010000004.1"/>
</dbReference>
<keyword evidence="7" id="KW-1185">Reference proteome</keyword>
<keyword evidence="3" id="KW-0804">Transcription</keyword>
<evidence type="ECO:0000256" key="4">
    <source>
        <dbReference type="SAM" id="MobiDB-lite"/>
    </source>
</evidence>
<comment type="caution">
    <text evidence="6">The sequence shown here is derived from an EMBL/GenBank/DDBJ whole genome shotgun (WGS) entry which is preliminary data.</text>
</comment>
<dbReference type="SUPFAM" id="SSF46785">
    <property type="entry name" value="Winged helix' DNA-binding domain"/>
    <property type="match status" value="1"/>
</dbReference>
<proteinExistence type="predicted"/>
<dbReference type="SMART" id="SM00895">
    <property type="entry name" value="FCD"/>
    <property type="match status" value="1"/>
</dbReference>
<feature type="region of interest" description="Disordered" evidence="4">
    <location>
        <begin position="229"/>
        <end position="265"/>
    </location>
</feature>
<dbReference type="InterPro" id="IPR011711">
    <property type="entry name" value="GntR_C"/>
</dbReference>
<dbReference type="NCBIfam" id="TIGR03338">
    <property type="entry name" value="phnR_burk"/>
    <property type="match status" value="1"/>
</dbReference>
<dbReference type="Gene3D" id="1.10.10.10">
    <property type="entry name" value="Winged helix-like DNA-binding domain superfamily/Winged helix DNA-binding domain"/>
    <property type="match status" value="1"/>
</dbReference>
<dbReference type="PANTHER" id="PTHR43537">
    <property type="entry name" value="TRANSCRIPTIONAL REGULATOR, GNTR FAMILY"/>
    <property type="match status" value="1"/>
</dbReference>
<dbReference type="PANTHER" id="PTHR43537:SF24">
    <property type="entry name" value="GLUCONATE OPERON TRANSCRIPTIONAL REPRESSOR"/>
    <property type="match status" value="1"/>
</dbReference>
<dbReference type="Proteomes" id="UP001596084">
    <property type="component" value="Unassembled WGS sequence"/>
</dbReference>
<keyword evidence="2" id="KW-0238">DNA-binding</keyword>
<evidence type="ECO:0000313" key="6">
    <source>
        <dbReference type="EMBL" id="MFC5519831.1"/>
    </source>
</evidence>
<evidence type="ECO:0000313" key="7">
    <source>
        <dbReference type="Proteomes" id="UP001596084"/>
    </source>
</evidence>
<dbReference type="PROSITE" id="PS50949">
    <property type="entry name" value="HTH_GNTR"/>
    <property type="match status" value="1"/>
</dbReference>
<dbReference type="Pfam" id="PF07729">
    <property type="entry name" value="FCD"/>
    <property type="match status" value="1"/>
</dbReference>
<protein>
    <submittedName>
        <fullName evidence="6">Phosphonate utilization associated transcriptional regulator</fullName>
    </submittedName>
</protein>
<dbReference type="InterPro" id="IPR000524">
    <property type="entry name" value="Tscrpt_reg_HTH_GntR"/>
</dbReference>
<dbReference type="CDD" id="cd07377">
    <property type="entry name" value="WHTH_GntR"/>
    <property type="match status" value="1"/>
</dbReference>
<organism evidence="6 7">
    <name type="scientific">Polaromonas jejuensis</name>
    <dbReference type="NCBI Taxonomy" id="457502"/>
    <lineage>
        <taxon>Bacteria</taxon>
        <taxon>Pseudomonadati</taxon>
        <taxon>Pseudomonadota</taxon>
        <taxon>Betaproteobacteria</taxon>
        <taxon>Burkholderiales</taxon>
        <taxon>Comamonadaceae</taxon>
        <taxon>Polaromonas</taxon>
    </lineage>
</organism>
<dbReference type="InterPro" id="IPR036390">
    <property type="entry name" value="WH_DNA-bd_sf"/>
</dbReference>
<accession>A0ABW0Q4N1</accession>
<keyword evidence="1" id="KW-0805">Transcription regulation</keyword>
<dbReference type="Pfam" id="PF00392">
    <property type="entry name" value="GntR"/>
    <property type="match status" value="1"/>
</dbReference>
<dbReference type="InterPro" id="IPR036388">
    <property type="entry name" value="WH-like_DNA-bd_sf"/>
</dbReference>